<dbReference type="Pfam" id="PF08447">
    <property type="entry name" value="PAS_3"/>
    <property type="match status" value="2"/>
</dbReference>
<dbReference type="Pfam" id="PF00563">
    <property type="entry name" value="EAL"/>
    <property type="match status" value="1"/>
</dbReference>
<gene>
    <name evidence="5" type="ORF">ABWT76_004973</name>
</gene>
<dbReference type="InterPro" id="IPR001633">
    <property type="entry name" value="EAL_dom"/>
</dbReference>
<feature type="domain" description="GGDEF" evidence="4">
    <location>
        <begin position="897"/>
        <end position="1030"/>
    </location>
</feature>
<dbReference type="InterPro" id="IPR000160">
    <property type="entry name" value="GGDEF_dom"/>
</dbReference>
<feature type="domain" description="EAL" evidence="3">
    <location>
        <begin position="1039"/>
        <end position="1306"/>
    </location>
</feature>
<proteinExistence type="predicted"/>
<dbReference type="Pfam" id="PF08448">
    <property type="entry name" value="PAS_4"/>
    <property type="match status" value="1"/>
</dbReference>
<name>A0AAU8JBR7_9CYAN</name>
<dbReference type="SUPFAM" id="SSF55073">
    <property type="entry name" value="Nucleotide cyclase"/>
    <property type="match status" value="1"/>
</dbReference>
<dbReference type="PROSITE" id="PS50112">
    <property type="entry name" value="PAS"/>
    <property type="match status" value="3"/>
</dbReference>
<dbReference type="InterPro" id="IPR029787">
    <property type="entry name" value="Nucleotide_cyclase"/>
</dbReference>
<dbReference type="NCBIfam" id="TIGR00254">
    <property type="entry name" value="GGDEF"/>
    <property type="match status" value="1"/>
</dbReference>
<feature type="domain" description="PAS" evidence="1">
    <location>
        <begin position="737"/>
        <end position="809"/>
    </location>
</feature>
<evidence type="ECO:0000259" key="2">
    <source>
        <dbReference type="PROSITE" id="PS50113"/>
    </source>
</evidence>
<dbReference type="CDD" id="cd00130">
    <property type="entry name" value="PAS"/>
    <property type="match status" value="4"/>
</dbReference>
<dbReference type="SUPFAM" id="SSF55781">
    <property type="entry name" value="GAF domain-like"/>
    <property type="match status" value="1"/>
</dbReference>
<dbReference type="SUPFAM" id="SSF55785">
    <property type="entry name" value="PYP-like sensor domain (PAS domain)"/>
    <property type="match status" value="5"/>
</dbReference>
<dbReference type="Pfam" id="PF00989">
    <property type="entry name" value="PAS"/>
    <property type="match status" value="1"/>
</dbReference>
<feature type="domain" description="PAC" evidence="2">
    <location>
        <begin position="687"/>
        <end position="740"/>
    </location>
</feature>
<dbReference type="Gene3D" id="3.20.20.450">
    <property type="entry name" value="EAL domain"/>
    <property type="match status" value="1"/>
</dbReference>
<dbReference type="PANTHER" id="PTHR44757:SF2">
    <property type="entry name" value="BIOFILM ARCHITECTURE MAINTENANCE PROTEIN MBAA"/>
    <property type="match status" value="1"/>
</dbReference>
<dbReference type="PROSITE" id="PS50883">
    <property type="entry name" value="EAL"/>
    <property type="match status" value="1"/>
</dbReference>
<feature type="domain" description="PAC" evidence="2">
    <location>
        <begin position="562"/>
        <end position="614"/>
    </location>
</feature>
<dbReference type="Gene3D" id="2.10.70.100">
    <property type="match status" value="1"/>
</dbReference>
<dbReference type="InterPro" id="IPR001610">
    <property type="entry name" value="PAC"/>
</dbReference>
<evidence type="ECO:0000313" key="5">
    <source>
        <dbReference type="EMBL" id="XCM36229.1"/>
    </source>
</evidence>
<dbReference type="PROSITE" id="PS50113">
    <property type="entry name" value="PAC"/>
    <property type="match status" value="4"/>
</dbReference>
<dbReference type="SMART" id="SM00091">
    <property type="entry name" value="PAS"/>
    <property type="match status" value="5"/>
</dbReference>
<dbReference type="Pfam" id="PF00990">
    <property type="entry name" value="GGDEF"/>
    <property type="match status" value="1"/>
</dbReference>
<dbReference type="InterPro" id="IPR043128">
    <property type="entry name" value="Rev_trsase/Diguanyl_cyclase"/>
</dbReference>
<evidence type="ECO:0000259" key="3">
    <source>
        <dbReference type="PROSITE" id="PS50883"/>
    </source>
</evidence>
<dbReference type="GO" id="GO:0006355">
    <property type="term" value="P:regulation of DNA-templated transcription"/>
    <property type="evidence" value="ECO:0007669"/>
    <property type="project" value="InterPro"/>
</dbReference>
<dbReference type="InterPro" id="IPR013655">
    <property type="entry name" value="PAS_fold_3"/>
</dbReference>
<dbReference type="InterPro" id="IPR035919">
    <property type="entry name" value="EAL_sf"/>
</dbReference>
<dbReference type="SUPFAM" id="SSF141868">
    <property type="entry name" value="EAL domain-like"/>
    <property type="match status" value="1"/>
</dbReference>
<dbReference type="InterPro" id="IPR000700">
    <property type="entry name" value="PAS-assoc_C"/>
</dbReference>
<feature type="domain" description="PAC" evidence="2">
    <location>
        <begin position="433"/>
        <end position="486"/>
    </location>
</feature>
<evidence type="ECO:0000259" key="1">
    <source>
        <dbReference type="PROSITE" id="PS50112"/>
    </source>
</evidence>
<dbReference type="Pfam" id="PF13426">
    <property type="entry name" value="PAS_9"/>
    <property type="match status" value="1"/>
</dbReference>
<protein>
    <submittedName>
        <fullName evidence="5">EAL domain-containing protein</fullName>
    </submittedName>
</protein>
<dbReference type="InterPro" id="IPR013767">
    <property type="entry name" value="PAS_fold"/>
</dbReference>
<dbReference type="InterPro" id="IPR035965">
    <property type="entry name" value="PAS-like_dom_sf"/>
</dbReference>
<dbReference type="SMART" id="SM00267">
    <property type="entry name" value="GGDEF"/>
    <property type="match status" value="1"/>
</dbReference>
<evidence type="ECO:0000259" key="4">
    <source>
        <dbReference type="PROSITE" id="PS50887"/>
    </source>
</evidence>
<dbReference type="PROSITE" id="PS50887">
    <property type="entry name" value="GGDEF"/>
    <property type="match status" value="1"/>
</dbReference>
<dbReference type="SMART" id="SM00052">
    <property type="entry name" value="EAL"/>
    <property type="match status" value="1"/>
</dbReference>
<feature type="domain" description="PAC" evidence="2">
    <location>
        <begin position="810"/>
        <end position="864"/>
    </location>
</feature>
<dbReference type="SMART" id="SM00086">
    <property type="entry name" value="PAC"/>
    <property type="match status" value="5"/>
</dbReference>
<sequence length="1312" mass="148193">MFSKNQDNFGWMSKDFQTRVKREFRKGNHLRKLAKTSKSFIGETSIQHKQDKLQEEFCVAGNKEGGSINPPLELSLSLPGSLEAIAAAMPVALLISRVADGVILFANCHYCEQFNSCPGEILGLHLWEIYPDAQIYQKWQAILTTKGEVTDYEIEVQKADGTSKWVAMSAKLLSFEGDRFLLMTFSPVKINRESEQTLQTLVKRTASVIGTAFFSECVRYLSEVFGLRYVMISELIGKKQDQLQVLAFSEHGQIQSKFTYPIAETPCEMTLKIGEFICTEEVREKFPQLQSMQQWVGSSSYHGIALLDSSKKTIGVMSILDDKVFSLNPRSHSILKLFAARTAAELERHQVAKVQMENEARLHLALKAAHKGVWDWDLATGMISWSKEVAGILGFPLHLSQGSASIFLQRIHPEDRPQVEQAIACAISEGTEYHVEYRIIHASTGQIRWIACDANIVCELSDRDVRIMGTIADISDRKQTESALIQSEANLRAIFDSSVQGILLIDRCYKIQAFNPAASQIIQGIWQKEIHQGDSIIFCLKNDLTLDDFAQYFADALEGKFLEEEKNIQGINREEYWFKINYHPVYDKKSQVIAVCLIILNITEEKKAVNALINSEQRFKSLVQNSSDIITILDPDGIIRYQSPSITRILGYDPDDLVGDNAFDYVHPEERDRISAIFVKALQNPGSEGEIQLRFRHANGHWVYLESIGRNWQDDPKINGFVVNSRDVSDRREQAERLKMLELAIAASKNGVMIADVRNNNRLVYVNPGFEQITGYSAADVLGSNCRFLQGSERNQPELDRLRAAIKEGKDCTVVLRNYRKDGSLFWNELQLSPVYNAQNQLTHFIGIQTDISDRKKVEEQLTHQAYHDPLTGLANRSLLIERLQKADLKAQQTPGYLFALLFLDLNRFKVVNDSLGHAVGDLLLIVISLRLQSCLKPNDTLARIGGDHFVILLEDIQDTHDAIRVAEQIHEQLQEPFTLKGHEFFISGSIGISLSSMGYECSADLLRDADIAMYRAKQSGKAKHAVFDKAMHDRVLARLNLENELRHTIEAVQSGDSNALWLAYQPIVCLRTGKIKGFEALVRWHHPERGFISPAEFIPVAEESGLIIPLGMWILRQACRQLQEWQSILVNNHATSADQLTMSINLSAKQFLQLDLIHLVDQILAETGVSPYSLKLEITETAIVENMEYALETLSELRKRQILLSLDDFGTGYSSLSYLHQFPLDTLKIDRSFVNSIHQESKHRKIIQAIVTLAHALGMDVTAEGLETSEQLQQLKMLDCELGQGYFFSKPLDRVAASHLLLKPSHWSIQG</sequence>
<feature type="domain" description="PAS" evidence="1">
    <location>
        <begin position="615"/>
        <end position="685"/>
    </location>
</feature>
<dbReference type="CDD" id="cd01949">
    <property type="entry name" value="GGDEF"/>
    <property type="match status" value="1"/>
</dbReference>
<dbReference type="InterPro" id="IPR052155">
    <property type="entry name" value="Biofilm_reg_signaling"/>
</dbReference>
<dbReference type="InterPro" id="IPR000014">
    <property type="entry name" value="PAS"/>
</dbReference>
<accession>A0AAU8JBR7</accession>
<dbReference type="Gene3D" id="3.30.450.20">
    <property type="entry name" value="PAS domain"/>
    <property type="match status" value="5"/>
</dbReference>
<dbReference type="NCBIfam" id="TIGR00229">
    <property type="entry name" value="sensory_box"/>
    <property type="match status" value="4"/>
</dbReference>
<dbReference type="PANTHER" id="PTHR44757">
    <property type="entry name" value="DIGUANYLATE CYCLASE DGCP"/>
    <property type="match status" value="1"/>
</dbReference>
<dbReference type="Gene3D" id="3.30.70.270">
    <property type="match status" value="1"/>
</dbReference>
<dbReference type="EMBL" id="CP159837">
    <property type="protein sequence ID" value="XCM36229.1"/>
    <property type="molecule type" value="Genomic_DNA"/>
</dbReference>
<dbReference type="CDD" id="cd01948">
    <property type="entry name" value="EAL"/>
    <property type="match status" value="1"/>
</dbReference>
<feature type="domain" description="PAS" evidence="1">
    <location>
        <begin position="358"/>
        <end position="430"/>
    </location>
</feature>
<reference evidence="5" key="1">
    <citation type="submission" date="2024-07" db="EMBL/GenBank/DDBJ databases">
        <authorList>
            <person name="Kim Y.J."/>
            <person name="Jeong J.Y."/>
        </authorList>
    </citation>
    <scope>NUCLEOTIDE SEQUENCE</scope>
    <source>
        <strain evidence="5">GIHE-MW2</strain>
    </source>
</reference>
<organism evidence="5">
    <name type="scientific">Planktothricoides raciborskii GIHE-MW2</name>
    <dbReference type="NCBI Taxonomy" id="2792601"/>
    <lineage>
        <taxon>Bacteria</taxon>
        <taxon>Bacillati</taxon>
        <taxon>Cyanobacteriota</taxon>
        <taxon>Cyanophyceae</taxon>
        <taxon>Oscillatoriophycideae</taxon>
        <taxon>Oscillatoriales</taxon>
        <taxon>Oscillatoriaceae</taxon>
        <taxon>Planktothricoides</taxon>
    </lineage>
</organism>
<dbReference type="InterPro" id="IPR013656">
    <property type="entry name" value="PAS_4"/>
</dbReference>
<dbReference type="RefSeq" id="WP_354635117.1">
    <property type="nucleotide sequence ID" value="NZ_CP159837.1"/>
</dbReference>